<reference evidence="9" key="1">
    <citation type="submission" date="2016-03" db="EMBL/GenBank/DDBJ databases">
        <authorList>
            <person name="Lee Y.-S."/>
            <person name="Choi Y.-L."/>
        </authorList>
    </citation>
    <scope>NUCLEOTIDE SEQUENCE [LARGE SCALE GENOMIC DNA]</scope>
    <source>
        <strain evidence="9">DAU221</strain>
    </source>
</reference>
<organism evidence="8 9">
    <name type="scientific">Microbulbifer thermotolerans</name>
    <dbReference type="NCBI Taxonomy" id="252514"/>
    <lineage>
        <taxon>Bacteria</taxon>
        <taxon>Pseudomonadati</taxon>
        <taxon>Pseudomonadota</taxon>
        <taxon>Gammaproteobacteria</taxon>
        <taxon>Cellvibrionales</taxon>
        <taxon>Microbulbiferaceae</taxon>
        <taxon>Microbulbifer</taxon>
    </lineage>
</organism>
<dbReference type="PROSITE" id="PS50005">
    <property type="entry name" value="TPR"/>
    <property type="match status" value="1"/>
</dbReference>
<evidence type="ECO:0000313" key="8">
    <source>
        <dbReference type="EMBL" id="AMX03284.1"/>
    </source>
</evidence>
<dbReference type="SMART" id="SM00220">
    <property type="entry name" value="S_TKc"/>
    <property type="match status" value="1"/>
</dbReference>
<dbReference type="AlphaFoldDB" id="A0A143HNH4"/>
<dbReference type="SUPFAM" id="SSF48452">
    <property type="entry name" value="TPR-like"/>
    <property type="match status" value="1"/>
</dbReference>
<evidence type="ECO:0000256" key="2">
    <source>
        <dbReference type="ARBA" id="ARBA00022741"/>
    </source>
</evidence>
<dbReference type="SMART" id="SM00028">
    <property type="entry name" value="TPR"/>
    <property type="match status" value="3"/>
</dbReference>
<dbReference type="Pfam" id="PF00069">
    <property type="entry name" value="Pkinase"/>
    <property type="match status" value="1"/>
</dbReference>
<dbReference type="SUPFAM" id="SSF56112">
    <property type="entry name" value="Protein kinase-like (PK-like)"/>
    <property type="match status" value="1"/>
</dbReference>
<dbReference type="Proteomes" id="UP000076077">
    <property type="component" value="Chromosome"/>
</dbReference>
<evidence type="ECO:0000259" key="7">
    <source>
        <dbReference type="PROSITE" id="PS50011"/>
    </source>
</evidence>
<dbReference type="InterPro" id="IPR008271">
    <property type="entry name" value="Ser/Thr_kinase_AS"/>
</dbReference>
<evidence type="ECO:0000256" key="3">
    <source>
        <dbReference type="ARBA" id="ARBA00022777"/>
    </source>
</evidence>
<keyword evidence="1" id="KW-0808">Transferase</keyword>
<dbReference type="Gene3D" id="1.25.40.10">
    <property type="entry name" value="Tetratricopeptide repeat domain"/>
    <property type="match status" value="2"/>
</dbReference>
<accession>A0A143HNH4</accession>
<dbReference type="GeneID" id="76608857"/>
<dbReference type="GO" id="GO:0004674">
    <property type="term" value="F:protein serine/threonine kinase activity"/>
    <property type="evidence" value="ECO:0007669"/>
    <property type="project" value="TreeGrafter"/>
</dbReference>
<keyword evidence="4 6" id="KW-0067">ATP-binding</keyword>
<keyword evidence="3" id="KW-0418">Kinase</keyword>
<evidence type="ECO:0000256" key="1">
    <source>
        <dbReference type="ARBA" id="ARBA00022679"/>
    </source>
</evidence>
<feature type="domain" description="Protein kinase" evidence="7">
    <location>
        <begin position="14"/>
        <end position="275"/>
    </location>
</feature>
<protein>
    <recommendedName>
        <fullName evidence="7">Protein kinase domain-containing protein</fullName>
    </recommendedName>
</protein>
<dbReference type="Pfam" id="PF00515">
    <property type="entry name" value="TPR_1"/>
    <property type="match status" value="1"/>
</dbReference>
<dbReference type="OrthoDB" id="9801841at2"/>
<evidence type="ECO:0000256" key="5">
    <source>
        <dbReference type="PROSITE-ProRule" id="PRU00339"/>
    </source>
</evidence>
<dbReference type="InterPro" id="IPR011009">
    <property type="entry name" value="Kinase-like_dom_sf"/>
</dbReference>
<dbReference type="Gene3D" id="3.30.200.20">
    <property type="entry name" value="Phosphorylase Kinase, domain 1"/>
    <property type="match status" value="1"/>
</dbReference>
<dbReference type="RefSeq" id="WP_067155174.1">
    <property type="nucleotide sequence ID" value="NZ_CP014864.1"/>
</dbReference>
<dbReference type="EMBL" id="CP014864">
    <property type="protein sequence ID" value="AMX03284.1"/>
    <property type="molecule type" value="Genomic_DNA"/>
</dbReference>
<dbReference type="PROSITE" id="PS00108">
    <property type="entry name" value="PROTEIN_KINASE_ST"/>
    <property type="match status" value="1"/>
</dbReference>
<dbReference type="FunFam" id="3.30.200.20:FF:000042">
    <property type="entry name" value="Aurora kinase A"/>
    <property type="match status" value="1"/>
</dbReference>
<dbReference type="Pfam" id="PF12895">
    <property type="entry name" value="ANAPC3"/>
    <property type="match status" value="1"/>
</dbReference>
<evidence type="ECO:0000256" key="4">
    <source>
        <dbReference type="ARBA" id="ARBA00022840"/>
    </source>
</evidence>
<dbReference type="PROSITE" id="PS00107">
    <property type="entry name" value="PROTEIN_KINASE_ATP"/>
    <property type="match status" value="1"/>
</dbReference>
<sequence>MEIAESEQEQLGRYQIERTLGAGGMGIVYLARDTRLQRQVAIKKLRKDATSASAGARIQSEAQLLARLNHPNIVQLYDVLEEPAGIALVMEYIDGTSLKEWMREHSAPLRDKLSLLMQICKGLTAAHKLGIIHRDLKPDNILITIDGTAKISDFGIAKSQNEDAQNITREDHVAGTVEAMSPEQLKGQPLDTRSDLFSLGTIAYELLCGRKPFDQGENGALALAHRIVNEPHIPPGHAWPGIPEPVAALLDRLLHKDPQQRPQSAQQVYEALDFLYQHQTDDTDTREFSATVTQLLRKPPSRRRRVLRALTGATGFVAMGIAGYFGWEYATRLDPQYIAVLPVEINGEVRGEENAKELTAAMVRQAMMNAASRLKASALVSFTPKEGQDFDAQLQALRDKGVTDALLARLECARVRCEIELQRIGPADGQIKQQASFVLLTDKKQESSYRVSNTATYLFSPNYIRHASTPELMGDEDYEVYLDIIARSEKRLISESDLKLLDNLLLRYPKNENLYRAYIKAVTSLYVSTNKSELIAMGVDALSKAKSQGIGERTILELELWLRTYDTNREAFDALLPQLLALDFPPAEIIAKYAKSLYIQGKYDSGIRYANKAAEINPSKSNLYLLALNYFGNGDYPNSKKILERIIQKYPEHWSSYGLLGAILIEMGEYPQALSAISKIPQESLSWHDHSNLGVANLLQKNYEAALVNYKNALEIAPDNLTTLANIAEIYTITNNKELQKNQYEKILQLTEGSSNIEAKIYRALSIAYLGNISDAITLIYKLNREYPEDTNVKYVSAQIYLLAREYRSASVYIDQLLDQGMSADWFSLPTFAQLCTQKETPRKITDKICR</sequence>
<dbReference type="InterPro" id="IPR017441">
    <property type="entry name" value="Protein_kinase_ATP_BS"/>
</dbReference>
<dbReference type="InterPro" id="IPR019734">
    <property type="entry name" value="TPR_rpt"/>
</dbReference>
<dbReference type="PANTHER" id="PTHR43289:SF6">
    <property type="entry name" value="SERINE_THREONINE-PROTEIN KINASE NEKL-3"/>
    <property type="match status" value="1"/>
</dbReference>
<dbReference type="InterPro" id="IPR000719">
    <property type="entry name" value="Prot_kinase_dom"/>
</dbReference>
<evidence type="ECO:0000256" key="6">
    <source>
        <dbReference type="PROSITE-ProRule" id="PRU10141"/>
    </source>
</evidence>
<dbReference type="KEGG" id="mthd:A3224_12470"/>
<name>A0A143HNH4_MICTH</name>
<feature type="binding site" evidence="6">
    <location>
        <position position="44"/>
    </location>
    <ligand>
        <name>ATP</name>
        <dbReference type="ChEBI" id="CHEBI:30616"/>
    </ligand>
</feature>
<dbReference type="PANTHER" id="PTHR43289">
    <property type="entry name" value="MITOGEN-ACTIVATED PROTEIN KINASE KINASE KINASE 20-RELATED"/>
    <property type="match status" value="1"/>
</dbReference>
<dbReference type="STRING" id="252514.A3224_12470"/>
<keyword evidence="5" id="KW-0802">TPR repeat</keyword>
<dbReference type="Gene3D" id="1.10.510.10">
    <property type="entry name" value="Transferase(Phosphotransferase) domain 1"/>
    <property type="match status" value="1"/>
</dbReference>
<dbReference type="GO" id="GO:0005524">
    <property type="term" value="F:ATP binding"/>
    <property type="evidence" value="ECO:0007669"/>
    <property type="project" value="UniProtKB-UniRule"/>
</dbReference>
<evidence type="ECO:0000313" key="9">
    <source>
        <dbReference type="Proteomes" id="UP000076077"/>
    </source>
</evidence>
<keyword evidence="9" id="KW-1185">Reference proteome</keyword>
<keyword evidence="2 6" id="KW-0547">Nucleotide-binding</keyword>
<gene>
    <name evidence="8" type="ORF">A3224_12470</name>
</gene>
<feature type="repeat" description="TPR" evidence="5">
    <location>
        <begin position="687"/>
        <end position="720"/>
    </location>
</feature>
<dbReference type="CDD" id="cd14014">
    <property type="entry name" value="STKc_PknB_like"/>
    <property type="match status" value="1"/>
</dbReference>
<dbReference type="PROSITE" id="PS50011">
    <property type="entry name" value="PROTEIN_KINASE_DOM"/>
    <property type="match status" value="1"/>
</dbReference>
<proteinExistence type="predicted"/>
<dbReference type="InterPro" id="IPR011990">
    <property type="entry name" value="TPR-like_helical_dom_sf"/>
</dbReference>